<dbReference type="Proteomes" id="UP000886808">
    <property type="component" value="Unassembled WGS sequence"/>
</dbReference>
<protein>
    <submittedName>
        <fullName evidence="2">GGDEF domain-containing protein</fullName>
    </submittedName>
</protein>
<feature type="domain" description="GGDEF" evidence="1">
    <location>
        <begin position="137"/>
        <end position="263"/>
    </location>
</feature>
<dbReference type="CDD" id="cd01949">
    <property type="entry name" value="GGDEF"/>
    <property type="match status" value="1"/>
</dbReference>
<evidence type="ECO:0000313" key="3">
    <source>
        <dbReference type="Proteomes" id="UP000886808"/>
    </source>
</evidence>
<evidence type="ECO:0000259" key="1">
    <source>
        <dbReference type="PROSITE" id="PS50887"/>
    </source>
</evidence>
<dbReference type="Gene3D" id="3.30.70.270">
    <property type="match status" value="1"/>
</dbReference>
<reference evidence="2" key="2">
    <citation type="submission" date="2021-04" db="EMBL/GenBank/DDBJ databases">
        <authorList>
            <person name="Gilroy R."/>
        </authorList>
    </citation>
    <scope>NUCLEOTIDE SEQUENCE</scope>
    <source>
        <strain evidence="2">CHK193-4272</strain>
    </source>
</reference>
<dbReference type="PROSITE" id="PS50887">
    <property type="entry name" value="GGDEF"/>
    <property type="match status" value="1"/>
</dbReference>
<dbReference type="Pfam" id="PF00990">
    <property type="entry name" value="GGDEF"/>
    <property type="match status" value="1"/>
</dbReference>
<dbReference type="InterPro" id="IPR029787">
    <property type="entry name" value="Nucleotide_cyclase"/>
</dbReference>
<proteinExistence type="predicted"/>
<name>A0A9D1PHN1_9FIRM</name>
<dbReference type="SMART" id="SM00267">
    <property type="entry name" value="GGDEF"/>
    <property type="match status" value="1"/>
</dbReference>
<dbReference type="InterPro" id="IPR043128">
    <property type="entry name" value="Rev_trsase/Diguanyl_cyclase"/>
</dbReference>
<dbReference type="AlphaFoldDB" id="A0A9D1PHN1"/>
<gene>
    <name evidence="2" type="ORF">H9746_00280</name>
</gene>
<accession>A0A9D1PHN1</accession>
<reference evidence="2" key="1">
    <citation type="journal article" date="2021" name="PeerJ">
        <title>Extensive microbial diversity within the chicken gut microbiome revealed by metagenomics and culture.</title>
        <authorList>
            <person name="Gilroy R."/>
            <person name="Ravi A."/>
            <person name="Getino M."/>
            <person name="Pursley I."/>
            <person name="Horton D.L."/>
            <person name="Alikhan N.F."/>
            <person name="Baker D."/>
            <person name="Gharbi K."/>
            <person name="Hall N."/>
            <person name="Watson M."/>
            <person name="Adriaenssens E.M."/>
            <person name="Foster-Nyarko E."/>
            <person name="Jarju S."/>
            <person name="Secka A."/>
            <person name="Antonio M."/>
            <person name="Oren A."/>
            <person name="Chaudhuri R.R."/>
            <person name="La Ragione R."/>
            <person name="Hildebrand F."/>
            <person name="Pallen M.J."/>
        </authorList>
    </citation>
    <scope>NUCLEOTIDE SEQUENCE</scope>
    <source>
        <strain evidence="2">CHK193-4272</strain>
    </source>
</reference>
<dbReference type="GO" id="GO:0052621">
    <property type="term" value="F:diguanylate cyclase activity"/>
    <property type="evidence" value="ECO:0007669"/>
    <property type="project" value="TreeGrafter"/>
</dbReference>
<evidence type="ECO:0000313" key="2">
    <source>
        <dbReference type="EMBL" id="HIV61282.1"/>
    </source>
</evidence>
<dbReference type="NCBIfam" id="TIGR00254">
    <property type="entry name" value="GGDEF"/>
    <property type="match status" value="1"/>
</dbReference>
<dbReference type="PANTHER" id="PTHR45138">
    <property type="entry name" value="REGULATORY COMPONENTS OF SENSORY TRANSDUCTION SYSTEM"/>
    <property type="match status" value="1"/>
</dbReference>
<dbReference type="InterPro" id="IPR000160">
    <property type="entry name" value="GGDEF_dom"/>
</dbReference>
<dbReference type="SUPFAM" id="SSF55073">
    <property type="entry name" value="Nucleotide cyclase"/>
    <property type="match status" value="1"/>
</dbReference>
<sequence>MDGLHEWIVVTKFSNREILYVNGAARNIFYKNENESDCNEDDYSSAQEILQQIQKYDITRDEPLIIHCEKTNRIFRCRFCKVNWNGERAIAHIISDITNEKEEKAELERMAFKDELTGMHNRRYFMKELKKLINSNIPFSLCSIDLNRLKYANDTFGHIAGDEYIKTVAKVIFDSVRNYVDIVCRIGGDEFIVILCNCPEEIAIRKMNEIADIIKSTDRKYPMGISFGVYYVEPSTKLSIEDTISIADKRMYEFKKNTKIHNN</sequence>
<dbReference type="InterPro" id="IPR050469">
    <property type="entry name" value="Diguanylate_Cyclase"/>
</dbReference>
<comment type="caution">
    <text evidence="2">The sequence shown here is derived from an EMBL/GenBank/DDBJ whole genome shotgun (WGS) entry which is preliminary data.</text>
</comment>
<dbReference type="EMBL" id="DXIE01000003">
    <property type="protein sequence ID" value="HIV61282.1"/>
    <property type="molecule type" value="Genomic_DNA"/>
</dbReference>
<dbReference type="PANTHER" id="PTHR45138:SF9">
    <property type="entry name" value="DIGUANYLATE CYCLASE DGCM-RELATED"/>
    <property type="match status" value="1"/>
</dbReference>
<organism evidence="2 3">
    <name type="scientific">Candidatus Butyricicoccus avistercoris</name>
    <dbReference type="NCBI Taxonomy" id="2838518"/>
    <lineage>
        <taxon>Bacteria</taxon>
        <taxon>Bacillati</taxon>
        <taxon>Bacillota</taxon>
        <taxon>Clostridia</taxon>
        <taxon>Eubacteriales</taxon>
        <taxon>Butyricicoccaceae</taxon>
        <taxon>Butyricicoccus</taxon>
    </lineage>
</organism>